<accession>A4BXZ0</accession>
<dbReference type="HOGENOM" id="CLU_2975389_0_0_10"/>
<organism evidence="2 3">
    <name type="scientific">Polaribacter irgensii 23-P</name>
    <dbReference type="NCBI Taxonomy" id="313594"/>
    <lineage>
        <taxon>Bacteria</taxon>
        <taxon>Pseudomonadati</taxon>
        <taxon>Bacteroidota</taxon>
        <taxon>Flavobacteriia</taxon>
        <taxon>Flavobacteriales</taxon>
        <taxon>Flavobacteriaceae</taxon>
    </lineage>
</organism>
<dbReference type="EMBL" id="AAOG01000001">
    <property type="protein sequence ID" value="EAR13831.1"/>
    <property type="molecule type" value="Genomic_DNA"/>
</dbReference>
<dbReference type="Proteomes" id="UP000003053">
    <property type="component" value="Unassembled WGS sequence"/>
</dbReference>
<evidence type="ECO:0000313" key="3">
    <source>
        <dbReference type="Proteomes" id="UP000003053"/>
    </source>
</evidence>
<sequence length="58" mass="6595">MTLFSLPREVLSTNLSVPTQELNRNAIPNIAIIFFMICFFIGSSTPNIIPLLILKQRF</sequence>
<reference evidence="2 3" key="1">
    <citation type="submission" date="2006-02" db="EMBL/GenBank/DDBJ databases">
        <authorList>
            <person name="Murray A."/>
            <person name="Staley J."/>
            <person name="Ferriera S."/>
            <person name="Johnson J."/>
            <person name="Kravitz S."/>
            <person name="Halpern A."/>
            <person name="Remington K."/>
            <person name="Beeson K."/>
            <person name="Tran B."/>
            <person name="Rogers Y.-H."/>
            <person name="Friedman R."/>
            <person name="Venter J.C."/>
        </authorList>
    </citation>
    <scope>NUCLEOTIDE SEQUENCE [LARGE SCALE GENOMIC DNA]</scope>
    <source>
        <strain evidence="2 3">23-P</strain>
    </source>
</reference>
<evidence type="ECO:0000313" key="2">
    <source>
        <dbReference type="EMBL" id="EAR13831.1"/>
    </source>
</evidence>
<gene>
    <name evidence="2" type="ORF">PI23P_05017</name>
</gene>
<protein>
    <submittedName>
        <fullName evidence="2">Uncharacterized protein</fullName>
    </submittedName>
</protein>
<keyword evidence="1" id="KW-1133">Transmembrane helix</keyword>
<feature type="transmembrane region" description="Helical" evidence="1">
    <location>
        <begin position="30"/>
        <end position="54"/>
    </location>
</feature>
<keyword evidence="1" id="KW-0472">Membrane</keyword>
<name>A4BXZ0_9FLAO</name>
<proteinExistence type="predicted"/>
<evidence type="ECO:0000256" key="1">
    <source>
        <dbReference type="SAM" id="Phobius"/>
    </source>
</evidence>
<keyword evidence="3" id="KW-1185">Reference proteome</keyword>
<dbReference type="AlphaFoldDB" id="A4BXZ0"/>
<comment type="caution">
    <text evidence="2">The sequence shown here is derived from an EMBL/GenBank/DDBJ whole genome shotgun (WGS) entry which is preliminary data.</text>
</comment>
<keyword evidence="1" id="KW-0812">Transmembrane</keyword>